<sequence length="112" mass="12829">MLYIPIFKNRCRMAACNSEIGYIAYNYTSSLDNSPFTYFHPSQDNHPTAQPDIIPNKNILVYVSIIVRDSHSFIKIMEMSNNQALWAGMKIITYNNLTSTCNTHSVKIYIVS</sequence>
<proteinExistence type="predicted"/>
<name>A0A4R8FZJ2_9GAMM</name>
<comment type="caution">
    <text evidence="1">The sequence shown here is derived from an EMBL/GenBank/DDBJ whole genome shotgun (WGS) entry which is preliminary data.</text>
</comment>
<dbReference type="AlphaFoldDB" id="A0A4R8FZJ2"/>
<protein>
    <submittedName>
        <fullName evidence="1">Uncharacterized protein</fullName>
    </submittedName>
</protein>
<accession>A0A4R8FZJ2</accession>
<organism evidence="1 2">
    <name type="scientific">Modicisalibacter xianhensis</name>
    <dbReference type="NCBI Taxonomy" id="442341"/>
    <lineage>
        <taxon>Bacteria</taxon>
        <taxon>Pseudomonadati</taxon>
        <taxon>Pseudomonadota</taxon>
        <taxon>Gammaproteobacteria</taxon>
        <taxon>Oceanospirillales</taxon>
        <taxon>Halomonadaceae</taxon>
        <taxon>Modicisalibacter</taxon>
    </lineage>
</organism>
<reference evidence="1 2" key="1">
    <citation type="submission" date="2019-03" db="EMBL/GenBank/DDBJ databases">
        <title>Freshwater and sediment microbial communities from various areas in North America, analyzing microbe dynamics in response to fracking.</title>
        <authorList>
            <person name="Lamendella R."/>
        </authorList>
    </citation>
    <scope>NUCLEOTIDE SEQUENCE [LARGE SCALE GENOMIC DNA]</scope>
    <source>
        <strain evidence="1 2">6_TX</strain>
    </source>
</reference>
<evidence type="ECO:0000313" key="2">
    <source>
        <dbReference type="Proteomes" id="UP000294489"/>
    </source>
</evidence>
<dbReference type="EMBL" id="SOEC01000002">
    <property type="protein sequence ID" value="TDX32170.1"/>
    <property type="molecule type" value="Genomic_DNA"/>
</dbReference>
<dbReference type="Proteomes" id="UP000294489">
    <property type="component" value="Unassembled WGS sequence"/>
</dbReference>
<evidence type="ECO:0000313" key="1">
    <source>
        <dbReference type="EMBL" id="TDX32170.1"/>
    </source>
</evidence>
<gene>
    <name evidence="1" type="ORF">DFO67_102119</name>
</gene>